<reference evidence="1 2" key="1">
    <citation type="journal article" date="2023" name="BMC Biotechnol.">
        <title>Vitis rotundifolia cv Carlos genome sequencing.</title>
        <authorList>
            <person name="Huff M."/>
            <person name="Hulse-Kemp A."/>
            <person name="Scheffler B."/>
            <person name="Youngblood R."/>
            <person name="Simpson S."/>
            <person name="Babiker E."/>
            <person name="Staton M."/>
        </authorList>
    </citation>
    <scope>NUCLEOTIDE SEQUENCE [LARGE SCALE GENOMIC DNA]</scope>
    <source>
        <tissue evidence="1">Leaf</tissue>
    </source>
</reference>
<name>A0AA39D7Z0_VITRO</name>
<keyword evidence="2" id="KW-1185">Reference proteome</keyword>
<organism evidence="1 2">
    <name type="scientific">Vitis rotundifolia</name>
    <name type="common">Muscadine grape</name>
    <dbReference type="NCBI Taxonomy" id="103349"/>
    <lineage>
        <taxon>Eukaryota</taxon>
        <taxon>Viridiplantae</taxon>
        <taxon>Streptophyta</taxon>
        <taxon>Embryophyta</taxon>
        <taxon>Tracheophyta</taxon>
        <taxon>Spermatophyta</taxon>
        <taxon>Magnoliopsida</taxon>
        <taxon>eudicotyledons</taxon>
        <taxon>Gunneridae</taxon>
        <taxon>Pentapetalae</taxon>
        <taxon>rosids</taxon>
        <taxon>Vitales</taxon>
        <taxon>Vitaceae</taxon>
        <taxon>Viteae</taxon>
        <taxon>Vitis</taxon>
    </lineage>
</organism>
<evidence type="ECO:0000313" key="2">
    <source>
        <dbReference type="Proteomes" id="UP001168098"/>
    </source>
</evidence>
<proteinExistence type="predicted"/>
<evidence type="ECO:0000313" key="1">
    <source>
        <dbReference type="EMBL" id="KAJ9672532.1"/>
    </source>
</evidence>
<protein>
    <submittedName>
        <fullName evidence="1">Uncharacterized protein</fullName>
    </submittedName>
</protein>
<dbReference type="Proteomes" id="UP001168098">
    <property type="component" value="Unassembled WGS sequence"/>
</dbReference>
<gene>
    <name evidence="1" type="ORF">PVL29_025941</name>
</gene>
<comment type="caution">
    <text evidence="1">The sequence shown here is derived from an EMBL/GenBank/DDBJ whole genome shotgun (WGS) entry which is preliminary data.</text>
</comment>
<accession>A0AA39D7Z0</accession>
<dbReference type="AlphaFoldDB" id="A0AA39D7Z0"/>
<dbReference type="EMBL" id="JARBHA010000019">
    <property type="protein sequence ID" value="KAJ9672532.1"/>
    <property type="molecule type" value="Genomic_DNA"/>
</dbReference>
<sequence length="67" mass="7354">MEPLPPLSKVFALVIQEERQRSINNGISSLSEPLHQDNTCSASVNAYTRNSASKGKREQPQCSHCGL</sequence>